<proteinExistence type="predicted"/>
<dbReference type="Proteomes" id="UP000550714">
    <property type="component" value="Unassembled WGS sequence"/>
</dbReference>
<organism evidence="2 3">
    <name type="scientific">Prauserella isguenensis</name>
    <dbReference type="NCBI Taxonomy" id="1470180"/>
    <lineage>
        <taxon>Bacteria</taxon>
        <taxon>Bacillati</taxon>
        <taxon>Actinomycetota</taxon>
        <taxon>Actinomycetes</taxon>
        <taxon>Pseudonocardiales</taxon>
        <taxon>Pseudonocardiaceae</taxon>
        <taxon>Prauserella</taxon>
    </lineage>
</organism>
<feature type="compositionally biased region" description="Polar residues" evidence="1">
    <location>
        <begin position="246"/>
        <end position="263"/>
    </location>
</feature>
<dbReference type="AlphaFoldDB" id="A0A839RY25"/>
<feature type="compositionally biased region" description="Low complexity" evidence="1">
    <location>
        <begin position="201"/>
        <end position="217"/>
    </location>
</feature>
<accession>A0A839RY25</accession>
<feature type="compositionally biased region" description="Polar residues" evidence="1">
    <location>
        <begin position="1"/>
        <end position="13"/>
    </location>
</feature>
<feature type="region of interest" description="Disordered" evidence="1">
    <location>
        <begin position="175"/>
        <end position="263"/>
    </location>
</feature>
<feature type="compositionally biased region" description="Basic residues" evidence="1">
    <location>
        <begin position="222"/>
        <end position="240"/>
    </location>
</feature>
<protein>
    <recommendedName>
        <fullName evidence="4">DUF2188 domain-containing protein</fullName>
    </recommendedName>
</protein>
<evidence type="ECO:0000313" key="2">
    <source>
        <dbReference type="EMBL" id="MBB3049437.1"/>
    </source>
</evidence>
<evidence type="ECO:0008006" key="4">
    <source>
        <dbReference type="Google" id="ProtNLM"/>
    </source>
</evidence>
<name>A0A839RY25_9PSEU</name>
<reference evidence="2 3" key="1">
    <citation type="submission" date="2020-08" db="EMBL/GenBank/DDBJ databases">
        <title>Genomic Encyclopedia of Type Strains, Phase III (KMG-III): the genomes of soil and plant-associated and newly described type strains.</title>
        <authorList>
            <person name="Whitman W."/>
        </authorList>
    </citation>
    <scope>NUCLEOTIDE SEQUENCE [LARGE SCALE GENOMIC DNA]</scope>
    <source>
        <strain evidence="2 3">CECT 8577</strain>
    </source>
</reference>
<comment type="caution">
    <text evidence="2">The sequence shown here is derived from an EMBL/GenBank/DDBJ whole genome shotgun (WGS) entry which is preliminary data.</text>
</comment>
<feature type="compositionally biased region" description="Polar residues" evidence="1">
    <location>
        <begin position="176"/>
        <end position="192"/>
    </location>
</feature>
<feature type="compositionally biased region" description="Basic and acidic residues" evidence="1">
    <location>
        <begin position="57"/>
        <end position="76"/>
    </location>
</feature>
<keyword evidence="3" id="KW-1185">Reference proteome</keyword>
<evidence type="ECO:0000256" key="1">
    <source>
        <dbReference type="SAM" id="MobiDB-lite"/>
    </source>
</evidence>
<sequence>MTTLNLQLSNRVAQSEHVRQARHGTAIDPGHGRSATGWAEQDQPKRRCAHGPGSTCAEDRHGHRQGEPDMTVERPAGHAGGRSNADEPARYTAFAVRFRLSPDSLTWLVVRDGTVLSRHVRKRDAERLAAAHARGCRPSSLVVERMDGSEQARRHYRHSRSGARAVPAVVVPRSGENSTLVTRPGSASQVSSGLGVGSPTRALSRSAGRSGRGIIARVTARTNRRSHRPAHASRSCRRGIRMASTRVATSTRVGGSSRTVETR</sequence>
<dbReference type="EMBL" id="JACHWU010000001">
    <property type="protein sequence ID" value="MBB3049437.1"/>
    <property type="molecule type" value="Genomic_DNA"/>
</dbReference>
<gene>
    <name evidence="2" type="ORF">FHS23_000432</name>
</gene>
<feature type="region of interest" description="Disordered" evidence="1">
    <location>
        <begin position="1"/>
        <end position="86"/>
    </location>
</feature>
<evidence type="ECO:0000313" key="3">
    <source>
        <dbReference type="Proteomes" id="UP000550714"/>
    </source>
</evidence>